<evidence type="ECO:0000256" key="2">
    <source>
        <dbReference type="ARBA" id="ARBA00022741"/>
    </source>
</evidence>
<accession>A0ABD2LSQ5</accession>
<dbReference type="PRINTS" id="PR00301">
    <property type="entry name" value="HEATSHOCK70"/>
</dbReference>
<dbReference type="PANTHER" id="PTHR19375">
    <property type="entry name" value="HEAT SHOCK PROTEIN 70KDA"/>
    <property type="match status" value="1"/>
</dbReference>
<reference evidence="4 5" key="1">
    <citation type="submission" date="2024-10" db="EMBL/GenBank/DDBJ databases">
        <authorList>
            <person name="Kim D."/>
        </authorList>
    </citation>
    <scope>NUCLEOTIDE SEQUENCE [LARGE SCALE GENOMIC DNA]</scope>
    <source>
        <strain evidence="4">BH-2024</strain>
    </source>
</reference>
<name>A0ABD2LSQ5_9BILA</name>
<dbReference type="InterPro" id="IPR029047">
    <property type="entry name" value="HSP70_peptide-bd_sf"/>
</dbReference>
<dbReference type="Pfam" id="PF00012">
    <property type="entry name" value="HSP70"/>
    <property type="match status" value="1"/>
</dbReference>
<comment type="caution">
    <text evidence="4">The sequence shown here is derived from an EMBL/GenBank/DDBJ whole genome shotgun (WGS) entry which is preliminary data.</text>
</comment>
<dbReference type="AlphaFoldDB" id="A0ABD2LSQ5"/>
<keyword evidence="2" id="KW-0547">Nucleotide-binding</keyword>
<dbReference type="Gene3D" id="2.60.34.10">
    <property type="entry name" value="Substrate Binding Domain Of DNAk, Chain A, domain 1"/>
    <property type="match status" value="1"/>
</dbReference>
<dbReference type="EMBL" id="JBICBT010000292">
    <property type="protein sequence ID" value="KAL3118174.1"/>
    <property type="molecule type" value="Genomic_DNA"/>
</dbReference>
<gene>
    <name evidence="4" type="ORF">niasHT_006473</name>
</gene>
<dbReference type="SUPFAM" id="SSF100920">
    <property type="entry name" value="Heat shock protein 70kD (HSP70), peptide-binding domain"/>
    <property type="match status" value="1"/>
</dbReference>
<protein>
    <recommendedName>
        <fullName evidence="6">Heat shock protein 70</fullName>
    </recommendedName>
</protein>
<sequence>MNAAGMPAPLRPMNLISYCPRAKFVSLLERTIFGTTIFRENNVVALQQAHLNGMLNASRRIQTCALRRGLRPERSALDHSARLLIIVLDSLCDDIDFRFDITRAYFEDLCADLFYRATISPIERVLADAKISKSQLDVVLLIGGSTRIPKARMLLDEFFSGKTLTYKCLETDESAVFHRRQFEEIFLLLDVFHHSVGIETEGGEMTMLVKRNTTVPIKTSQTFTT</sequence>
<organism evidence="4 5">
    <name type="scientific">Heterodera trifolii</name>
    <dbReference type="NCBI Taxonomy" id="157864"/>
    <lineage>
        <taxon>Eukaryota</taxon>
        <taxon>Metazoa</taxon>
        <taxon>Ecdysozoa</taxon>
        <taxon>Nematoda</taxon>
        <taxon>Chromadorea</taxon>
        <taxon>Rhabditida</taxon>
        <taxon>Tylenchina</taxon>
        <taxon>Tylenchomorpha</taxon>
        <taxon>Tylenchoidea</taxon>
        <taxon>Heteroderidae</taxon>
        <taxon>Heteroderinae</taxon>
        <taxon>Heterodera</taxon>
    </lineage>
</organism>
<dbReference type="Gene3D" id="3.30.420.40">
    <property type="match status" value="1"/>
</dbReference>
<proteinExistence type="inferred from homology"/>
<dbReference type="Proteomes" id="UP001620626">
    <property type="component" value="Unassembled WGS sequence"/>
</dbReference>
<evidence type="ECO:0000313" key="5">
    <source>
        <dbReference type="Proteomes" id="UP001620626"/>
    </source>
</evidence>
<keyword evidence="5" id="KW-1185">Reference proteome</keyword>
<dbReference type="InterPro" id="IPR043129">
    <property type="entry name" value="ATPase_NBD"/>
</dbReference>
<evidence type="ECO:0000256" key="1">
    <source>
        <dbReference type="ARBA" id="ARBA00007381"/>
    </source>
</evidence>
<keyword evidence="3" id="KW-0067">ATP-binding</keyword>
<evidence type="ECO:0000256" key="3">
    <source>
        <dbReference type="ARBA" id="ARBA00022840"/>
    </source>
</evidence>
<evidence type="ECO:0008006" key="6">
    <source>
        <dbReference type="Google" id="ProtNLM"/>
    </source>
</evidence>
<evidence type="ECO:0000313" key="4">
    <source>
        <dbReference type="EMBL" id="KAL3118174.1"/>
    </source>
</evidence>
<dbReference type="InterPro" id="IPR013126">
    <property type="entry name" value="Hsp_70_fam"/>
</dbReference>
<dbReference type="SUPFAM" id="SSF53067">
    <property type="entry name" value="Actin-like ATPase domain"/>
    <property type="match status" value="1"/>
</dbReference>
<dbReference type="Gene3D" id="3.90.640.10">
    <property type="entry name" value="Actin, Chain A, domain 4"/>
    <property type="match status" value="1"/>
</dbReference>
<dbReference type="GO" id="GO:0005524">
    <property type="term" value="F:ATP binding"/>
    <property type="evidence" value="ECO:0007669"/>
    <property type="project" value="UniProtKB-KW"/>
</dbReference>
<comment type="similarity">
    <text evidence="1">Belongs to the heat shock protein 70 family.</text>
</comment>